<dbReference type="SUPFAM" id="SSF54768">
    <property type="entry name" value="dsRNA-binding domain-like"/>
    <property type="match status" value="1"/>
</dbReference>
<organism evidence="5 6">
    <name type="scientific">Durio zibethinus</name>
    <name type="common">Durian</name>
    <dbReference type="NCBI Taxonomy" id="66656"/>
    <lineage>
        <taxon>Eukaryota</taxon>
        <taxon>Viridiplantae</taxon>
        <taxon>Streptophyta</taxon>
        <taxon>Embryophyta</taxon>
        <taxon>Tracheophyta</taxon>
        <taxon>Spermatophyta</taxon>
        <taxon>Magnoliopsida</taxon>
        <taxon>eudicotyledons</taxon>
        <taxon>Gunneridae</taxon>
        <taxon>Pentapetalae</taxon>
        <taxon>rosids</taxon>
        <taxon>malvids</taxon>
        <taxon>Malvales</taxon>
        <taxon>Malvaceae</taxon>
        <taxon>Helicteroideae</taxon>
        <taxon>Durio</taxon>
    </lineage>
</organism>
<evidence type="ECO:0000259" key="4">
    <source>
        <dbReference type="PROSITE" id="PS50142"/>
    </source>
</evidence>
<gene>
    <name evidence="6" type="primary">LOC111287956</name>
</gene>
<dbReference type="GO" id="GO:0030422">
    <property type="term" value="P:siRNA processing"/>
    <property type="evidence" value="ECO:0007669"/>
    <property type="project" value="TreeGrafter"/>
</dbReference>
<keyword evidence="1" id="KW-0378">Hydrolase</keyword>
<dbReference type="Proteomes" id="UP000515121">
    <property type="component" value="Unplaced"/>
</dbReference>
<dbReference type="Pfam" id="PF00035">
    <property type="entry name" value="dsrm"/>
    <property type="match status" value="1"/>
</dbReference>
<name>A0A6P5Y1R6_DURZI</name>
<dbReference type="SUPFAM" id="SSF69065">
    <property type="entry name" value="RNase III domain-like"/>
    <property type="match status" value="1"/>
</dbReference>
<dbReference type="CDD" id="cd00593">
    <property type="entry name" value="RIBOc"/>
    <property type="match status" value="1"/>
</dbReference>
<feature type="domain" description="RNase III" evidence="4">
    <location>
        <begin position="70"/>
        <end position="211"/>
    </location>
</feature>
<dbReference type="Gene3D" id="3.30.160.20">
    <property type="match status" value="1"/>
</dbReference>
<dbReference type="SMART" id="SM00535">
    <property type="entry name" value="RIBOc"/>
    <property type="match status" value="1"/>
</dbReference>
<dbReference type="InterPro" id="IPR014720">
    <property type="entry name" value="dsRBD_dom"/>
</dbReference>
<dbReference type="GO" id="GO:0005737">
    <property type="term" value="C:cytoplasm"/>
    <property type="evidence" value="ECO:0007669"/>
    <property type="project" value="TreeGrafter"/>
</dbReference>
<dbReference type="PANTHER" id="PTHR14950:SF51">
    <property type="entry name" value="RNASE III DOMAIN-CONTAINING PROTEIN"/>
    <property type="match status" value="1"/>
</dbReference>
<dbReference type="GO" id="GO:0005634">
    <property type="term" value="C:nucleus"/>
    <property type="evidence" value="ECO:0007669"/>
    <property type="project" value="TreeGrafter"/>
</dbReference>
<sequence length="321" mass="36158">MNHQFSQLDEGVSSDVETASAFQMAVATVLLALLLQLFWRCCCSCYCNHVKKYVSFFLSSSACGMDPSTIAAVENILNYTFKNKTLLVEALTHSSFNPHKSFARLEFIGDAALGLAVATHFFCLEQPKLTTEQLTNLRKVIVSNKKLARIAAEHGLYWFVRRKNIEDLDYLVKEYEGAVKQGDDQTIKDQHPGILADIVESLAGAVYSDVDFDLKELWLIFRDLLGVDEIELPKDGDDGSSEITGAQDQLYGLCGRRRWTKPCYREEKARDRDACKYVYSVEIGIGDLVLTEKGYEKSSKKLAKNSAAYLLICNLQKSRRM</sequence>
<feature type="transmembrane region" description="Helical" evidence="3">
    <location>
        <begin position="21"/>
        <end position="39"/>
    </location>
</feature>
<keyword evidence="3" id="KW-0812">Transmembrane</keyword>
<dbReference type="RefSeq" id="XP_022734384.1">
    <property type="nucleotide sequence ID" value="XM_022878649.1"/>
</dbReference>
<dbReference type="AlphaFoldDB" id="A0A6P5Y1R6"/>
<evidence type="ECO:0000313" key="6">
    <source>
        <dbReference type="RefSeq" id="XP_022734384.1"/>
    </source>
</evidence>
<dbReference type="GO" id="GO:0003723">
    <property type="term" value="F:RNA binding"/>
    <property type="evidence" value="ECO:0007669"/>
    <property type="project" value="UniProtKB-KW"/>
</dbReference>
<dbReference type="KEGG" id="dzi:111287956"/>
<dbReference type="GeneID" id="111287956"/>
<keyword evidence="5" id="KW-1185">Reference proteome</keyword>
<dbReference type="Pfam" id="PF14622">
    <property type="entry name" value="Ribonucleas_3_3"/>
    <property type="match status" value="1"/>
</dbReference>
<keyword evidence="3" id="KW-0472">Membrane</keyword>
<dbReference type="PANTHER" id="PTHR14950">
    <property type="entry name" value="DICER-RELATED"/>
    <property type="match status" value="1"/>
</dbReference>
<dbReference type="GO" id="GO:0004525">
    <property type="term" value="F:ribonuclease III activity"/>
    <property type="evidence" value="ECO:0007669"/>
    <property type="project" value="InterPro"/>
</dbReference>
<evidence type="ECO:0000256" key="3">
    <source>
        <dbReference type="SAM" id="Phobius"/>
    </source>
</evidence>
<dbReference type="InterPro" id="IPR036389">
    <property type="entry name" value="RNase_III_sf"/>
</dbReference>
<dbReference type="Gene3D" id="1.10.1520.10">
    <property type="entry name" value="Ribonuclease III domain"/>
    <property type="match status" value="1"/>
</dbReference>
<reference evidence="6" key="1">
    <citation type="submission" date="2025-08" db="UniProtKB">
        <authorList>
            <consortium name="RefSeq"/>
        </authorList>
    </citation>
    <scope>IDENTIFICATION</scope>
    <source>
        <tissue evidence="6">Fruit stalk</tissue>
    </source>
</reference>
<dbReference type="PROSITE" id="PS50142">
    <property type="entry name" value="RNASE_3_2"/>
    <property type="match status" value="1"/>
</dbReference>
<keyword evidence="3" id="KW-1133">Transmembrane helix</keyword>
<evidence type="ECO:0000256" key="2">
    <source>
        <dbReference type="ARBA" id="ARBA00022884"/>
    </source>
</evidence>
<dbReference type="CDD" id="cd00048">
    <property type="entry name" value="DSRM_SF"/>
    <property type="match status" value="1"/>
</dbReference>
<evidence type="ECO:0000313" key="5">
    <source>
        <dbReference type="Proteomes" id="UP000515121"/>
    </source>
</evidence>
<evidence type="ECO:0000256" key="1">
    <source>
        <dbReference type="ARBA" id="ARBA00022801"/>
    </source>
</evidence>
<keyword evidence="2" id="KW-0694">RNA-binding</keyword>
<dbReference type="InterPro" id="IPR000999">
    <property type="entry name" value="RNase_III_dom"/>
</dbReference>
<dbReference type="OrthoDB" id="416741at2759"/>
<protein>
    <submittedName>
        <fullName evidence="6">Uncharacterized protein LOC111287956</fullName>
    </submittedName>
</protein>
<proteinExistence type="predicted"/>
<accession>A0A6P5Y1R6</accession>